<dbReference type="AlphaFoldDB" id="A0A517SLD6"/>
<organism evidence="2 3">
    <name type="scientific">Caulifigura coniformis</name>
    <dbReference type="NCBI Taxonomy" id="2527983"/>
    <lineage>
        <taxon>Bacteria</taxon>
        <taxon>Pseudomonadati</taxon>
        <taxon>Planctomycetota</taxon>
        <taxon>Planctomycetia</taxon>
        <taxon>Planctomycetales</taxon>
        <taxon>Planctomycetaceae</taxon>
        <taxon>Caulifigura</taxon>
    </lineage>
</organism>
<keyword evidence="3" id="KW-1185">Reference proteome</keyword>
<dbReference type="PANTHER" id="PTHR30272">
    <property type="entry name" value="3-HYDROXYACYL-[ACYL-CARRIER-PROTEIN] DEHYDRATASE"/>
    <property type="match status" value="1"/>
</dbReference>
<dbReference type="InterPro" id="IPR029069">
    <property type="entry name" value="HotDog_dom_sf"/>
</dbReference>
<dbReference type="Gene3D" id="3.10.129.10">
    <property type="entry name" value="Hotdog Thioesterase"/>
    <property type="match status" value="1"/>
</dbReference>
<dbReference type="GO" id="GO:0019171">
    <property type="term" value="F:(3R)-hydroxyacyl-[acyl-carrier-protein] dehydratase activity"/>
    <property type="evidence" value="ECO:0007669"/>
    <property type="project" value="UniProtKB-EC"/>
</dbReference>
<dbReference type="InterPro" id="IPR013114">
    <property type="entry name" value="FabA_FabZ"/>
</dbReference>
<sequence length="157" mass="17593">MRFSLIDRISSLEAGRKITTVKLLSLAEEYLQDHFPGFPVMPGVLMVEALVQSSAWLMRHTENFEYSTVLLREAKAVKFNNFLRPGQTLEIESVIQSQNGHQYTFKANGSVDGVSTVSARLILEQFNQKTENPALASSDARGVESLRKEFAVLWKGS</sequence>
<dbReference type="KEGG" id="ccos:Pan44_49890"/>
<dbReference type="SUPFAM" id="SSF54637">
    <property type="entry name" value="Thioesterase/thiol ester dehydrase-isomerase"/>
    <property type="match status" value="1"/>
</dbReference>
<evidence type="ECO:0000256" key="1">
    <source>
        <dbReference type="ARBA" id="ARBA00023239"/>
    </source>
</evidence>
<dbReference type="Pfam" id="PF07977">
    <property type="entry name" value="FabA"/>
    <property type="match status" value="1"/>
</dbReference>
<protein>
    <submittedName>
        <fullName evidence="2">3-hydroxyacyl-[acyl-carrier-protein] dehydratase FabZ</fullName>
        <ecNumber evidence="2">4.2.1.59</ecNumber>
    </submittedName>
</protein>
<dbReference type="OrthoDB" id="9787658at2"/>
<dbReference type="EC" id="4.2.1.59" evidence="2"/>
<accession>A0A517SLD6</accession>
<reference evidence="2 3" key="1">
    <citation type="submission" date="2019-02" db="EMBL/GenBank/DDBJ databases">
        <title>Deep-cultivation of Planctomycetes and their phenomic and genomic characterization uncovers novel biology.</title>
        <authorList>
            <person name="Wiegand S."/>
            <person name="Jogler M."/>
            <person name="Boedeker C."/>
            <person name="Pinto D."/>
            <person name="Vollmers J."/>
            <person name="Rivas-Marin E."/>
            <person name="Kohn T."/>
            <person name="Peeters S.H."/>
            <person name="Heuer A."/>
            <person name="Rast P."/>
            <person name="Oberbeckmann S."/>
            <person name="Bunk B."/>
            <person name="Jeske O."/>
            <person name="Meyerdierks A."/>
            <person name="Storesund J.E."/>
            <person name="Kallscheuer N."/>
            <person name="Luecker S."/>
            <person name="Lage O.M."/>
            <person name="Pohl T."/>
            <person name="Merkel B.J."/>
            <person name="Hornburger P."/>
            <person name="Mueller R.-W."/>
            <person name="Bruemmer F."/>
            <person name="Labrenz M."/>
            <person name="Spormann A.M."/>
            <person name="Op den Camp H."/>
            <person name="Overmann J."/>
            <person name="Amann R."/>
            <person name="Jetten M.S.M."/>
            <person name="Mascher T."/>
            <person name="Medema M.H."/>
            <person name="Devos D.P."/>
            <person name="Kaster A.-K."/>
            <person name="Ovreas L."/>
            <person name="Rohde M."/>
            <person name="Galperin M.Y."/>
            <person name="Jogler C."/>
        </authorList>
    </citation>
    <scope>NUCLEOTIDE SEQUENCE [LARGE SCALE GENOMIC DNA]</scope>
    <source>
        <strain evidence="2 3">Pan44</strain>
    </source>
</reference>
<name>A0A517SLD6_9PLAN</name>
<evidence type="ECO:0000313" key="2">
    <source>
        <dbReference type="EMBL" id="QDT56926.1"/>
    </source>
</evidence>
<dbReference type="CDD" id="cd01288">
    <property type="entry name" value="FabZ"/>
    <property type="match status" value="1"/>
</dbReference>
<keyword evidence="1 2" id="KW-0456">Lyase</keyword>
<dbReference type="PANTHER" id="PTHR30272:SF1">
    <property type="entry name" value="3-HYDROXYACYL-[ACYL-CARRIER-PROTEIN] DEHYDRATASE"/>
    <property type="match status" value="1"/>
</dbReference>
<gene>
    <name evidence="2" type="primary">fabZ_4</name>
    <name evidence="2" type="ORF">Pan44_49890</name>
</gene>
<proteinExistence type="predicted"/>
<dbReference type="EMBL" id="CP036271">
    <property type="protein sequence ID" value="QDT56926.1"/>
    <property type="molecule type" value="Genomic_DNA"/>
</dbReference>
<dbReference type="RefSeq" id="WP_145034334.1">
    <property type="nucleotide sequence ID" value="NZ_CP036271.1"/>
</dbReference>
<dbReference type="InParanoid" id="A0A517SLD6"/>
<dbReference type="Proteomes" id="UP000315700">
    <property type="component" value="Chromosome"/>
</dbReference>
<evidence type="ECO:0000313" key="3">
    <source>
        <dbReference type="Proteomes" id="UP000315700"/>
    </source>
</evidence>